<dbReference type="AlphaFoldDB" id="A0A1I0BDZ2"/>
<dbReference type="EMBL" id="FOIN01000001">
    <property type="protein sequence ID" value="SET05171.1"/>
    <property type="molecule type" value="Genomic_DNA"/>
</dbReference>
<protein>
    <submittedName>
        <fullName evidence="1">Uncharacterized protein</fullName>
    </submittedName>
</protein>
<evidence type="ECO:0000313" key="2">
    <source>
        <dbReference type="Proteomes" id="UP000198558"/>
    </source>
</evidence>
<keyword evidence="2" id="KW-1185">Reference proteome</keyword>
<reference evidence="2" key="1">
    <citation type="submission" date="2016-10" db="EMBL/GenBank/DDBJ databases">
        <authorList>
            <person name="Varghese N."/>
            <person name="Submissions S."/>
        </authorList>
    </citation>
    <scope>NUCLEOTIDE SEQUENCE [LARGE SCALE GENOMIC DNA]</scope>
    <source>
        <strain evidence="2">DSM 1551</strain>
    </source>
</reference>
<dbReference type="GeneID" id="78287135"/>
<dbReference type="RefSeq" id="WP_092351364.1">
    <property type="nucleotide sequence ID" value="NZ_FOIN01000001.1"/>
</dbReference>
<sequence>MGKHKYVEYRISPTWNRCDTFINRRYFPNICSALDLINDYGYEIISMCFNDCGMIAGFIVDEGFGKE</sequence>
<name>A0A1I0BDZ2_9FIRM</name>
<organism evidence="1 2">
    <name type="scientific">Thomasclavelia cocleata</name>
    <dbReference type="NCBI Taxonomy" id="69824"/>
    <lineage>
        <taxon>Bacteria</taxon>
        <taxon>Bacillati</taxon>
        <taxon>Bacillota</taxon>
        <taxon>Erysipelotrichia</taxon>
        <taxon>Erysipelotrichales</taxon>
        <taxon>Coprobacillaceae</taxon>
        <taxon>Thomasclavelia</taxon>
    </lineage>
</organism>
<accession>A0A1I0BDZ2</accession>
<proteinExistence type="predicted"/>
<evidence type="ECO:0000313" key="1">
    <source>
        <dbReference type="EMBL" id="SET05171.1"/>
    </source>
</evidence>
<gene>
    <name evidence="1" type="ORF">SAMN04489758_10188</name>
</gene>
<dbReference type="Proteomes" id="UP000198558">
    <property type="component" value="Unassembled WGS sequence"/>
</dbReference>